<dbReference type="EMBL" id="KB467832">
    <property type="protein sequence ID" value="PCH34916.1"/>
    <property type="molecule type" value="Genomic_DNA"/>
</dbReference>
<dbReference type="Proteomes" id="UP000218811">
    <property type="component" value="Unassembled WGS sequence"/>
</dbReference>
<gene>
    <name evidence="2" type="ORF">WOLCODRAFT_155569</name>
</gene>
<protein>
    <recommendedName>
        <fullName evidence="4">Retrotransposon gag domain-containing protein</fullName>
    </recommendedName>
</protein>
<reference evidence="2 3" key="1">
    <citation type="journal article" date="2012" name="Science">
        <title>The Paleozoic origin of enzymatic lignin decomposition reconstructed from 31 fungal genomes.</title>
        <authorList>
            <person name="Floudas D."/>
            <person name="Binder M."/>
            <person name="Riley R."/>
            <person name="Barry K."/>
            <person name="Blanchette R.A."/>
            <person name="Henrissat B."/>
            <person name="Martinez A.T."/>
            <person name="Otillar R."/>
            <person name="Spatafora J.W."/>
            <person name="Yadav J.S."/>
            <person name="Aerts A."/>
            <person name="Benoit I."/>
            <person name="Boyd A."/>
            <person name="Carlson A."/>
            <person name="Copeland A."/>
            <person name="Coutinho P.M."/>
            <person name="de Vries R.P."/>
            <person name="Ferreira P."/>
            <person name="Findley K."/>
            <person name="Foster B."/>
            <person name="Gaskell J."/>
            <person name="Glotzer D."/>
            <person name="Gorecki P."/>
            <person name="Heitman J."/>
            <person name="Hesse C."/>
            <person name="Hori C."/>
            <person name="Igarashi K."/>
            <person name="Jurgens J.A."/>
            <person name="Kallen N."/>
            <person name="Kersten P."/>
            <person name="Kohler A."/>
            <person name="Kuees U."/>
            <person name="Kumar T.K.A."/>
            <person name="Kuo A."/>
            <person name="LaButti K."/>
            <person name="Larrondo L.F."/>
            <person name="Lindquist E."/>
            <person name="Ling A."/>
            <person name="Lombard V."/>
            <person name="Lucas S."/>
            <person name="Lundell T."/>
            <person name="Martin R."/>
            <person name="McLaughlin D.J."/>
            <person name="Morgenstern I."/>
            <person name="Morin E."/>
            <person name="Murat C."/>
            <person name="Nagy L.G."/>
            <person name="Nolan M."/>
            <person name="Ohm R.A."/>
            <person name="Patyshakuliyeva A."/>
            <person name="Rokas A."/>
            <person name="Ruiz-Duenas F.J."/>
            <person name="Sabat G."/>
            <person name="Salamov A."/>
            <person name="Samejima M."/>
            <person name="Schmutz J."/>
            <person name="Slot J.C."/>
            <person name="St John F."/>
            <person name="Stenlid J."/>
            <person name="Sun H."/>
            <person name="Sun S."/>
            <person name="Syed K."/>
            <person name="Tsang A."/>
            <person name="Wiebenga A."/>
            <person name="Young D."/>
            <person name="Pisabarro A."/>
            <person name="Eastwood D.C."/>
            <person name="Martin F."/>
            <person name="Cullen D."/>
            <person name="Grigoriev I.V."/>
            <person name="Hibbett D.S."/>
        </authorList>
    </citation>
    <scope>NUCLEOTIDE SEQUENCE [LARGE SCALE GENOMIC DNA]</scope>
    <source>
        <strain evidence="2 3">MD-104</strain>
    </source>
</reference>
<dbReference type="AlphaFoldDB" id="A0A2H3IY76"/>
<sequence>MLSHTPTANPFLGIPLPSEHDTFSPVNINPVDILDEAFAGLRAQSALSITTNHVTQVTFRDIVAQSFAGPSMEPAPEQLDLTFTQAQQEQACMTLVLSHIDSPLAMQWAFPPMFTKEHYLGGQWWISWPRFVWEIHQKFDDPDLKKKAAVAAKKLTMQAGKGEEYFQELERLLNDAKYDWENQVVHCWITTAIPKEIYSSVHQAFVAATVNDKLQQGYNVQIPEDYESWKTAILHTDNAMRRLQDEEKLRNHDRKEYKVSDKGKERAQQDRPCTEPTDEQCANLLKRKCNSCRKT</sequence>
<proteinExistence type="predicted"/>
<feature type="region of interest" description="Disordered" evidence="1">
    <location>
        <begin position="251"/>
        <end position="278"/>
    </location>
</feature>
<name>A0A2H3IY76_WOLCO</name>
<evidence type="ECO:0000256" key="1">
    <source>
        <dbReference type="SAM" id="MobiDB-lite"/>
    </source>
</evidence>
<evidence type="ECO:0008006" key="4">
    <source>
        <dbReference type="Google" id="ProtNLM"/>
    </source>
</evidence>
<organism evidence="2 3">
    <name type="scientific">Wolfiporia cocos (strain MD-104)</name>
    <name type="common">Brown rot fungus</name>
    <dbReference type="NCBI Taxonomy" id="742152"/>
    <lineage>
        <taxon>Eukaryota</taxon>
        <taxon>Fungi</taxon>
        <taxon>Dikarya</taxon>
        <taxon>Basidiomycota</taxon>
        <taxon>Agaricomycotina</taxon>
        <taxon>Agaricomycetes</taxon>
        <taxon>Polyporales</taxon>
        <taxon>Phaeolaceae</taxon>
        <taxon>Wolfiporia</taxon>
    </lineage>
</organism>
<evidence type="ECO:0000313" key="3">
    <source>
        <dbReference type="Proteomes" id="UP000218811"/>
    </source>
</evidence>
<evidence type="ECO:0000313" key="2">
    <source>
        <dbReference type="EMBL" id="PCH34916.1"/>
    </source>
</evidence>
<accession>A0A2H3IY76</accession>
<keyword evidence="3" id="KW-1185">Reference proteome</keyword>
<feature type="compositionally biased region" description="Basic and acidic residues" evidence="1">
    <location>
        <begin position="251"/>
        <end position="273"/>
    </location>
</feature>